<dbReference type="GO" id="GO:0015833">
    <property type="term" value="P:peptide transport"/>
    <property type="evidence" value="ECO:0007669"/>
    <property type="project" value="TreeGrafter"/>
</dbReference>
<dbReference type="CDD" id="cd08504">
    <property type="entry name" value="PBP2_OppA"/>
    <property type="match status" value="1"/>
</dbReference>
<dbReference type="PANTHER" id="PTHR30290:SF10">
    <property type="entry name" value="PERIPLASMIC OLIGOPEPTIDE-BINDING PROTEIN-RELATED"/>
    <property type="match status" value="1"/>
</dbReference>
<dbReference type="Pfam" id="PF00496">
    <property type="entry name" value="SBP_bac_5"/>
    <property type="match status" value="1"/>
</dbReference>
<evidence type="ECO:0000259" key="6">
    <source>
        <dbReference type="Pfam" id="PF00496"/>
    </source>
</evidence>
<dbReference type="Gene3D" id="3.40.190.10">
    <property type="entry name" value="Periplasmic binding protein-like II"/>
    <property type="match status" value="1"/>
</dbReference>
<comment type="subcellular location">
    <subcellularLocation>
        <location evidence="1">Cell envelope</location>
    </subcellularLocation>
</comment>
<keyword evidence="3" id="KW-0813">Transport</keyword>
<evidence type="ECO:0000256" key="1">
    <source>
        <dbReference type="ARBA" id="ARBA00004196"/>
    </source>
</evidence>
<reference evidence="7" key="1">
    <citation type="submission" date="2020-12" db="EMBL/GenBank/DDBJ databases">
        <title>GES Beta-lactamases isolated from hospital effluents in Brazil.</title>
        <authorList>
            <person name="Conte D."/>
            <person name="Mesa D."/>
            <person name="Palmeiro J.K."/>
            <person name="Dalla-Costa L.M."/>
        </authorList>
    </citation>
    <scope>NUCLEOTIDE SEQUENCE [LARGE SCALE GENOMIC DNA]</scope>
    <source>
        <strain evidence="7">Aero21</strain>
    </source>
</reference>
<organism evidence="7">
    <name type="scientific">Aeromonas caviae</name>
    <name type="common">Aeromonas punctata</name>
    <dbReference type="NCBI Taxonomy" id="648"/>
    <lineage>
        <taxon>Bacteria</taxon>
        <taxon>Pseudomonadati</taxon>
        <taxon>Pseudomonadota</taxon>
        <taxon>Gammaproteobacteria</taxon>
        <taxon>Aeromonadales</taxon>
        <taxon>Aeromonadaceae</taxon>
        <taxon>Aeromonas</taxon>
    </lineage>
</organism>
<feature type="domain" description="Solute-binding protein family 5" evidence="6">
    <location>
        <begin position="86"/>
        <end position="462"/>
    </location>
</feature>
<dbReference type="GO" id="GO:1904680">
    <property type="term" value="F:peptide transmembrane transporter activity"/>
    <property type="evidence" value="ECO:0007669"/>
    <property type="project" value="TreeGrafter"/>
</dbReference>
<proteinExistence type="inferred from homology"/>
<dbReference type="PANTHER" id="PTHR30290">
    <property type="entry name" value="PERIPLASMIC BINDING COMPONENT OF ABC TRANSPORTER"/>
    <property type="match status" value="1"/>
</dbReference>
<evidence type="ECO:0000256" key="5">
    <source>
        <dbReference type="SAM" id="SignalP"/>
    </source>
</evidence>
<evidence type="ECO:0000256" key="4">
    <source>
        <dbReference type="ARBA" id="ARBA00022729"/>
    </source>
</evidence>
<dbReference type="InterPro" id="IPR039424">
    <property type="entry name" value="SBP_5"/>
</dbReference>
<dbReference type="SUPFAM" id="SSF53850">
    <property type="entry name" value="Periplasmic binding protein-like II"/>
    <property type="match status" value="1"/>
</dbReference>
<dbReference type="InterPro" id="IPR030678">
    <property type="entry name" value="Peptide/Ni-bd"/>
</dbReference>
<feature type="chain" id="PRO_5032907371" evidence="5">
    <location>
        <begin position="30"/>
        <end position="546"/>
    </location>
</feature>
<dbReference type="GO" id="GO:0030288">
    <property type="term" value="C:outer membrane-bounded periplasmic space"/>
    <property type="evidence" value="ECO:0007669"/>
    <property type="project" value="TreeGrafter"/>
</dbReference>
<dbReference type="Gene3D" id="3.90.76.10">
    <property type="entry name" value="Dipeptide-binding Protein, Domain 1"/>
    <property type="match status" value="1"/>
</dbReference>
<gene>
    <name evidence="7" type="ORF">JC965_22185</name>
</gene>
<feature type="signal peptide" evidence="5">
    <location>
        <begin position="1"/>
        <end position="29"/>
    </location>
</feature>
<protein>
    <submittedName>
        <fullName evidence="7">Peptide ABC transporter substrate-binding protein</fullName>
    </submittedName>
</protein>
<keyword evidence="4 5" id="KW-0732">Signal</keyword>
<evidence type="ECO:0000256" key="3">
    <source>
        <dbReference type="ARBA" id="ARBA00022448"/>
    </source>
</evidence>
<name>A0A7T4C2L2_AERCA</name>
<dbReference type="EMBL" id="CP065937">
    <property type="protein sequence ID" value="QQA60689.1"/>
    <property type="molecule type" value="Genomic_DNA"/>
</dbReference>
<comment type="similarity">
    <text evidence="2">Belongs to the bacterial solute-binding protein 5 family.</text>
</comment>
<dbReference type="PIRSF" id="PIRSF002741">
    <property type="entry name" value="MppA"/>
    <property type="match status" value="1"/>
</dbReference>
<dbReference type="RefSeq" id="WP_103261370.1">
    <property type="nucleotide sequence ID" value="NZ_CAWNZH010000014.1"/>
</dbReference>
<sequence length="546" mass="61357">MFYRFAVRPARRWLSPLLLGLMAVPPSLASSVVEQTYISDRQTLVKGNGAEPESLDPALIRSGFPGEVVLVDLFEGLVSEDGQGMIVPAQAQRWETSEDGLVWRFFLRPQLKWSNGEPLTARDFVYAWRRLLNPAQASPSAGLLLATGINNAQSIYAGALDLDALGVEAESDQILKVTLERPVPYFLQLVSQRPFVPVNERVITQFGKQWTQPGKMVSNGPYKLASWVVNERIEAERNPQYWDDAHTRIQRVTYLPLASQHGERLRYEAGEIQLTNKVALEYYQKTMQEAPERIWGLPLLGTYLYTFNLNLPELQDVRVRQALSMAIDRYLLTEKVSGQGERPAWSLLPAMPGYDELDTPLSREDQSTRLARAAALLAQAGYNSAHPLRLTLTYNTSENHKKLALAVAAMWKPLGVEVSLNNMEWNAYQVAKNSGDFMLARSFLFGDYVEPSSMLGSFRCQDPQNESGYCNPVFDGLLQQAAETLDANVRSGIYHQAEQLLMEEVPVIPVYHYNQMRLVDPALRGLPSRNLKGAIATKDLYFSQPS</sequence>
<evidence type="ECO:0000256" key="2">
    <source>
        <dbReference type="ARBA" id="ARBA00005695"/>
    </source>
</evidence>
<dbReference type="FunFam" id="3.90.76.10:FF:000001">
    <property type="entry name" value="Oligopeptide ABC transporter substrate-binding protein"/>
    <property type="match status" value="1"/>
</dbReference>
<dbReference type="AlphaFoldDB" id="A0A7T4C2L2"/>
<accession>A0A7T4C2L2</accession>
<dbReference type="InterPro" id="IPR000914">
    <property type="entry name" value="SBP_5_dom"/>
</dbReference>
<dbReference type="GO" id="GO:0043190">
    <property type="term" value="C:ATP-binding cassette (ABC) transporter complex"/>
    <property type="evidence" value="ECO:0007669"/>
    <property type="project" value="InterPro"/>
</dbReference>
<dbReference type="Gene3D" id="3.10.105.10">
    <property type="entry name" value="Dipeptide-binding Protein, Domain 3"/>
    <property type="match status" value="1"/>
</dbReference>
<evidence type="ECO:0000313" key="7">
    <source>
        <dbReference type="EMBL" id="QQA60689.1"/>
    </source>
</evidence>